<proteinExistence type="predicted"/>
<protein>
    <submittedName>
        <fullName evidence="1">Glycoside hydrolase family 5 protein</fullName>
    </submittedName>
</protein>
<dbReference type="OrthoDB" id="406631at2759"/>
<dbReference type="EMBL" id="AYSA01000072">
    <property type="protein sequence ID" value="ESZ97753.1"/>
    <property type="molecule type" value="Genomic_DNA"/>
</dbReference>
<dbReference type="HOGENOM" id="CLU_095415_1_0_1"/>
<sequence length="148" mass="16812">MACSGEWDRRWELCIYGGGEGIDQAADPKIKTLDYGVFHLYLDSWGYNYTWGNEWIEQHDKIGKKFGRPIILEEYGTPFPYHHSETEGPWQATALKSGIAADQIWQFGPNGTSVKAEAFGDVNTIYYKTPEYDVLGTGHANAMLRKRV</sequence>
<keyword evidence="1" id="KW-0378">Hydrolase</keyword>
<evidence type="ECO:0000313" key="1">
    <source>
        <dbReference type="EMBL" id="ESZ97753.1"/>
    </source>
</evidence>
<dbReference type="SUPFAM" id="SSF51445">
    <property type="entry name" value="(Trans)glycosidases"/>
    <property type="match status" value="1"/>
</dbReference>
<organism evidence="1 2">
    <name type="scientific">Sclerotinia borealis (strain F-4128)</name>
    <dbReference type="NCBI Taxonomy" id="1432307"/>
    <lineage>
        <taxon>Eukaryota</taxon>
        <taxon>Fungi</taxon>
        <taxon>Dikarya</taxon>
        <taxon>Ascomycota</taxon>
        <taxon>Pezizomycotina</taxon>
        <taxon>Leotiomycetes</taxon>
        <taxon>Helotiales</taxon>
        <taxon>Sclerotiniaceae</taxon>
        <taxon>Sclerotinia</taxon>
    </lineage>
</organism>
<reference evidence="1 2" key="1">
    <citation type="journal article" date="2014" name="Genome Announc.">
        <title>Draft genome sequence of Sclerotinia borealis, a psychrophilic plant pathogenic fungus.</title>
        <authorList>
            <person name="Mardanov A.V."/>
            <person name="Beletsky A.V."/>
            <person name="Kadnikov V.V."/>
            <person name="Ignatov A.N."/>
            <person name="Ravin N.V."/>
        </authorList>
    </citation>
    <scope>NUCLEOTIDE SEQUENCE [LARGE SCALE GENOMIC DNA]</scope>
    <source>
        <strain evidence="2">F-4157</strain>
    </source>
</reference>
<evidence type="ECO:0000313" key="2">
    <source>
        <dbReference type="Proteomes" id="UP000019487"/>
    </source>
</evidence>
<dbReference type="STRING" id="1432307.W9CNY7"/>
<dbReference type="InterPro" id="IPR017853">
    <property type="entry name" value="GH"/>
</dbReference>
<keyword evidence="2" id="KW-1185">Reference proteome</keyword>
<accession>W9CNY7</accession>
<gene>
    <name evidence="1" type="ORF">SBOR_1878</name>
</gene>
<dbReference type="AlphaFoldDB" id="W9CNY7"/>
<comment type="caution">
    <text evidence="1">The sequence shown here is derived from an EMBL/GenBank/DDBJ whole genome shotgun (WGS) entry which is preliminary data.</text>
</comment>
<dbReference type="Proteomes" id="UP000019487">
    <property type="component" value="Unassembled WGS sequence"/>
</dbReference>
<dbReference type="Gene3D" id="3.20.20.80">
    <property type="entry name" value="Glycosidases"/>
    <property type="match status" value="1"/>
</dbReference>
<name>W9CNY7_SCLBF</name>
<dbReference type="GO" id="GO:0016787">
    <property type="term" value="F:hydrolase activity"/>
    <property type="evidence" value="ECO:0007669"/>
    <property type="project" value="UniProtKB-KW"/>
</dbReference>